<dbReference type="AlphaFoldDB" id="A0A9X1M8T9"/>
<protein>
    <submittedName>
        <fullName evidence="6">DEAD/DEAH box helicase</fullName>
    </submittedName>
</protein>
<feature type="domain" description="Helicase ATP-binding" evidence="4">
    <location>
        <begin position="649"/>
        <end position="825"/>
    </location>
</feature>
<keyword evidence="6" id="KW-0347">Helicase</keyword>
<evidence type="ECO:0000259" key="3">
    <source>
        <dbReference type="PROSITE" id="PS50966"/>
    </source>
</evidence>
<dbReference type="Gene3D" id="3.40.50.300">
    <property type="entry name" value="P-loop containing nucleotide triphosphate hydrolases"/>
    <property type="match status" value="1"/>
</dbReference>
<dbReference type="InterPro" id="IPR049730">
    <property type="entry name" value="SNF2/RAD54-like_C"/>
</dbReference>
<dbReference type="EMBL" id="JAJFZT010000007">
    <property type="protein sequence ID" value="MCC3273351.1"/>
    <property type="molecule type" value="Genomic_DNA"/>
</dbReference>
<dbReference type="SMART" id="SM00490">
    <property type="entry name" value="HELICc"/>
    <property type="match status" value="1"/>
</dbReference>
<dbReference type="Gene3D" id="3.40.50.10810">
    <property type="entry name" value="Tandem AAA-ATPase domain"/>
    <property type="match status" value="1"/>
</dbReference>
<dbReference type="PROSITE" id="PS51192">
    <property type="entry name" value="HELICASE_ATP_BIND_1"/>
    <property type="match status" value="1"/>
</dbReference>
<evidence type="ECO:0000313" key="7">
    <source>
        <dbReference type="EMBL" id="UON92670.1"/>
    </source>
</evidence>
<dbReference type="PANTHER" id="PTHR10799">
    <property type="entry name" value="SNF2/RAD54 HELICASE FAMILY"/>
    <property type="match status" value="1"/>
</dbReference>
<keyword evidence="6" id="KW-0067">ATP-binding</keyword>
<dbReference type="GO" id="GO:0016787">
    <property type="term" value="F:hydrolase activity"/>
    <property type="evidence" value="ECO:0007669"/>
    <property type="project" value="UniProtKB-KW"/>
</dbReference>
<organism evidence="6 9">
    <name type="scientific">Arthrobacter zhangbolii</name>
    <dbReference type="NCBI Taxonomy" id="2886936"/>
    <lineage>
        <taxon>Bacteria</taxon>
        <taxon>Bacillati</taxon>
        <taxon>Actinomycetota</taxon>
        <taxon>Actinomycetes</taxon>
        <taxon>Micrococcales</taxon>
        <taxon>Micrococcaceae</taxon>
        <taxon>Arthrobacter</taxon>
    </lineage>
</organism>
<dbReference type="InterPro" id="IPR027417">
    <property type="entry name" value="P-loop_NTPase"/>
</dbReference>
<feature type="domain" description="Helicase C-terminal" evidence="5">
    <location>
        <begin position="946"/>
        <end position="1101"/>
    </location>
</feature>
<evidence type="ECO:0000259" key="5">
    <source>
        <dbReference type="PROSITE" id="PS51194"/>
    </source>
</evidence>
<evidence type="ECO:0000313" key="8">
    <source>
        <dbReference type="Proteomes" id="UP000829758"/>
    </source>
</evidence>
<reference evidence="6" key="1">
    <citation type="submission" date="2021-10" db="EMBL/GenBank/DDBJ databases">
        <title>Novel species in genus Arthrobacter.</title>
        <authorList>
            <person name="Liu Y."/>
        </authorList>
    </citation>
    <scope>NUCLEOTIDE SEQUENCE</scope>
    <source>
        <strain evidence="8">zg-Y462</strain>
        <strain evidence="6">Zg-Y462</strain>
    </source>
</reference>
<dbReference type="GO" id="GO:0005524">
    <property type="term" value="F:ATP binding"/>
    <property type="evidence" value="ECO:0007669"/>
    <property type="project" value="InterPro"/>
</dbReference>
<name>A0A9X1M8T9_9MICC</name>
<keyword evidence="2" id="KW-0863">Zinc-finger</keyword>
<dbReference type="Proteomes" id="UP000829758">
    <property type="component" value="Chromosome"/>
</dbReference>
<dbReference type="Pfam" id="PF04434">
    <property type="entry name" value="SWIM"/>
    <property type="match status" value="1"/>
</dbReference>
<dbReference type="GO" id="GO:0004386">
    <property type="term" value="F:helicase activity"/>
    <property type="evidence" value="ECO:0007669"/>
    <property type="project" value="UniProtKB-KW"/>
</dbReference>
<dbReference type="Pfam" id="PF00271">
    <property type="entry name" value="Helicase_C"/>
    <property type="match status" value="1"/>
</dbReference>
<keyword evidence="2" id="KW-0479">Metal-binding</keyword>
<keyword evidence="6" id="KW-0547">Nucleotide-binding</keyword>
<evidence type="ECO:0000256" key="2">
    <source>
        <dbReference type="PROSITE-ProRule" id="PRU00325"/>
    </source>
</evidence>
<evidence type="ECO:0000256" key="1">
    <source>
        <dbReference type="ARBA" id="ARBA00022801"/>
    </source>
</evidence>
<dbReference type="PROSITE" id="PS50966">
    <property type="entry name" value="ZF_SWIM"/>
    <property type="match status" value="1"/>
</dbReference>
<evidence type="ECO:0000259" key="4">
    <source>
        <dbReference type="PROSITE" id="PS51192"/>
    </source>
</evidence>
<sequence length="1110" mass="123325">MPETPPLVDVTDVIRVVGGSAFQRGQTYSRGGAVESLEWDPAGEVLRAQVRGSAAAPYRTLLQLSAKRQGDYRLLDNHCSCPLGFDCKHVAAAALQSNAEHLRARQELSAPVSRPTVPAWQQSLQTLIDADLADGTKAVETTPLALQFELRNIVAAATRWGAPTPRSQHRATPFRLGVRPVVRNTKGNWVKNNLAWSNISYQTYGLRLDPDQHRWFSQFPALHRSNGVSYFGQNDSWLYLDDFANPLLWQLLEEASRLGIPFVGSKKDAQVRVGKLATLSLDVRAAGVETPAPLQLLPTLEIDGSVVPVEDAGIIGSHGIYLRSPQNTITLAPTAKTLTEQDKGLLLQGAPVMVPRADAGVFLEKFYPRLRQVLPVTSSDESVEFPEISPPVLVLTAAFGAEDQLALRWEWEYRHGSTVTRLPLTGRSPGTSDDADTSYRDVPAEGALLAAAGKALSAVPRNRTLHGIEAAEFTEHLLPVLEGTEGLRVEIQGERPDYRELLEAPKLKITTVETERRDWFDLAVMVTVEGRLVPFADIFKAIAQGKTKLLLVDRTYLSLDRPEFEHLHALINEAQGLQEWDTGELSISRYQAGLWSELEELAEETEEAVAWRESVSALLDLESVEPVPLPAGLQANLRPYQHEGYNWLAFLWDHGLGGILADDMGLGKTLQTLALLAHAREKQAGQDRNPGQSPGAPEPRPFLVVAPTSVVPNWGSEAARFTPGLKVVTIGDTTAKSKVPLAEVVAGADVVITSYAVFRLDFASYRKLDWDGLILDEAQFVKNRVTRVHQCARDLPAPFKLAITGTPMENNLMELWGLFAIVAPGLFPSARKFADEYQRPIERGDSPDLLARLRRRIRPLLMRRTKEAVAKDLPEKQEQVLEVELHPKHRKIYETHLQRERQKLMGLIQDMDRNRMIVFRSLTLLRMLSLDASLVEEEHEGVPSAKLDVLFEQLEDITAEGHRALIFSQFTSFLKKAADRLDEQGIKYAYLDGSTRNRAEVIASFKDGVVPVFLISLKAGGFGLNLTEADYVFLLDPWWNPAAESQAVDRTHRIGQKNNVMVYRMVARDTIEEKVMALKEQKAKLFSSVMDDDAVFSSALTAEDIRALLQ</sequence>
<evidence type="ECO:0000313" key="9">
    <source>
        <dbReference type="Proteomes" id="UP001155145"/>
    </source>
</evidence>
<dbReference type="SUPFAM" id="SSF52540">
    <property type="entry name" value="P-loop containing nucleoside triphosphate hydrolases"/>
    <property type="match status" value="2"/>
</dbReference>
<proteinExistence type="predicted"/>
<dbReference type="PROSITE" id="PS51194">
    <property type="entry name" value="HELICASE_CTER"/>
    <property type="match status" value="1"/>
</dbReference>
<keyword evidence="1" id="KW-0378">Hydrolase</keyword>
<evidence type="ECO:0000313" key="6">
    <source>
        <dbReference type="EMBL" id="MCC3273351.1"/>
    </source>
</evidence>
<dbReference type="InterPro" id="IPR007527">
    <property type="entry name" value="Znf_SWIM"/>
</dbReference>
<dbReference type="CDD" id="cd18793">
    <property type="entry name" value="SF2_C_SNF"/>
    <property type="match status" value="1"/>
</dbReference>
<dbReference type="Pfam" id="PF00176">
    <property type="entry name" value="SNF2-rel_dom"/>
    <property type="match status" value="1"/>
</dbReference>
<dbReference type="InterPro" id="IPR014001">
    <property type="entry name" value="Helicase_ATP-bd"/>
</dbReference>
<keyword evidence="2" id="KW-0862">Zinc</keyword>
<dbReference type="InterPro" id="IPR000330">
    <property type="entry name" value="SNF2_N"/>
</dbReference>
<accession>A0A9X1M8T9</accession>
<feature type="domain" description="SWIM-type" evidence="3">
    <location>
        <begin position="58"/>
        <end position="98"/>
    </location>
</feature>
<dbReference type="GO" id="GO:0008270">
    <property type="term" value="F:zinc ion binding"/>
    <property type="evidence" value="ECO:0007669"/>
    <property type="project" value="UniProtKB-KW"/>
</dbReference>
<keyword evidence="8" id="KW-1185">Reference proteome</keyword>
<dbReference type="RefSeq" id="WP_227929173.1">
    <property type="nucleotide sequence ID" value="NZ_CP094984.1"/>
</dbReference>
<dbReference type="InterPro" id="IPR001650">
    <property type="entry name" value="Helicase_C-like"/>
</dbReference>
<dbReference type="Proteomes" id="UP001155145">
    <property type="component" value="Unassembled WGS sequence"/>
</dbReference>
<dbReference type="EMBL" id="CP094984">
    <property type="protein sequence ID" value="UON92670.1"/>
    <property type="molecule type" value="Genomic_DNA"/>
</dbReference>
<dbReference type="SMART" id="SM00487">
    <property type="entry name" value="DEXDc"/>
    <property type="match status" value="1"/>
</dbReference>
<dbReference type="InterPro" id="IPR038718">
    <property type="entry name" value="SNF2-like_sf"/>
</dbReference>
<gene>
    <name evidence="6" type="ORF">LJ755_11485</name>
    <name evidence="7" type="ORF">MUK71_03220</name>
</gene>